<dbReference type="RefSeq" id="XP_033362714.1">
    <property type="nucleotide sequence ID" value="XM_033506823.1"/>
</dbReference>
<dbReference type="AlphaFoldDB" id="A0A6J3LFQ3"/>
<evidence type="ECO:0000313" key="2">
    <source>
        <dbReference type="Proteomes" id="UP000504631"/>
    </source>
</evidence>
<feature type="compositionally biased region" description="Low complexity" evidence="1">
    <location>
        <begin position="21"/>
        <end position="44"/>
    </location>
</feature>
<dbReference type="GeneID" id="117240783"/>
<proteinExistence type="predicted"/>
<dbReference type="Proteomes" id="UP000504631">
    <property type="component" value="Unplaced"/>
</dbReference>
<dbReference type="KEGG" id="bvk:117240783"/>
<gene>
    <name evidence="3" type="primary">LOC117240783</name>
</gene>
<organism evidence="2 3">
    <name type="scientific">Bombus vosnesenskii</name>
    <dbReference type="NCBI Taxonomy" id="207650"/>
    <lineage>
        <taxon>Eukaryota</taxon>
        <taxon>Metazoa</taxon>
        <taxon>Ecdysozoa</taxon>
        <taxon>Arthropoda</taxon>
        <taxon>Hexapoda</taxon>
        <taxon>Insecta</taxon>
        <taxon>Pterygota</taxon>
        <taxon>Neoptera</taxon>
        <taxon>Endopterygota</taxon>
        <taxon>Hymenoptera</taxon>
        <taxon>Apocrita</taxon>
        <taxon>Aculeata</taxon>
        <taxon>Apoidea</taxon>
        <taxon>Anthophila</taxon>
        <taxon>Apidae</taxon>
        <taxon>Bombus</taxon>
        <taxon>Pyrobombus</taxon>
    </lineage>
</organism>
<sequence length="129" mass="13526">MTGEDECREGVSARTVRSGGTAAASAAAATAPEPAPATTATTTTWPVNHPPCWLPNESQARDEPTKYQPRNARPSCTVPTLSSPSSSSTRVNVSTALVALIASSDRGDAQSSERERTQKRGYATGYTSR</sequence>
<keyword evidence="2" id="KW-1185">Reference proteome</keyword>
<evidence type="ECO:0000313" key="3">
    <source>
        <dbReference type="RefSeq" id="XP_033362714.1"/>
    </source>
</evidence>
<feature type="compositionally biased region" description="Basic and acidic residues" evidence="1">
    <location>
        <begin position="105"/>
        <end position="118"/>
    </location>
</feature>
<protein>
    <submittedName>
        <fullName evidence="3">Uncharacterized protein LOC117240783 isoform X1</fullName>
    </submittedName>
</protein>
<feature type="region of interest" description="Disordered" evidence="1">
    <location>
        <begin position="1"/>
        <end position="129"/>
    </location>
</feature>
<evidence type="ECO:0000256" key="1">
    <source>
        <dbReference type="SAM" id="MobiDB-lite"/>
    </source>
</evidence>
<reference evidence="3" key="1">
    <citation type="submission" date="2025-08" db="UniProtKB">
        <authorList>
            <consortium name="RefSeq"/>
        </authorList>
    </citation>
    <scope>IDENTIFICATION</scope>
    <source>
        <tissue evidence="3">Muscle</tissue>
    </source>
</reference>
<name>A0A6J3LFQ3_9HYME</name>
<feature type="compositionally biased region" description="Low complexity" evidence="1">
    <location>
        <begin position="74"/>
        <end position="95"/>
    </location>
</feature>
<accession>A0A6J3LFQ3</accession>